<dbReference type="PANTHER" id="PTHR21000">
    <property type="entry name" value="DIHYDROXY-ACID DEHYDRATASE DAD"/>
    <property type="match status" value="1"/>
</dbReference>
<accession>A0A397IY20</accession>
<comment type="caution">
    <text evidence="2">The sequence shown here is derived from an EMBL/GenBank/DDBJ whole genome shotgun (WGS) entry which is preliminary data.</text>
</comment>
<dbReference type="GO" id="GO:0009082">
    <property type="term" value="P:branched-chain amino acid biosynthetic process"/>
    <property type="evidence" value="ECO:0007669"/>
    <property type="project" value="TreeGrafter"/>
</dbReference>
<dbReference type="Proteomes" id="UP000266861">
    <property type="component" value="Unassembled WGS sequence"/>
</dbReference>
<dbReference type="OrthoDB" id="1670268at2759"/>
<reference evidence="2 3" key="1">
    <citation type="submission" date="2018-08" db="EMBL/GenBank/DDBJ databases">
        <title>Genome and evolution of the arbuscular mycorrhizal fungus Diversispora epigaea (formerly Glomus versiforme) and its bacterial endosymbionts.</title>
        <authorList>
            <person name="Sun X."/>
            <person name="Fei Z."/>
            <person name="Harrison M."/>
        </authorList>
    </citation>
    <scope>NUCLEOTIDE SEQUENCE [LARGE SCALE GENOMIC DNA]</scope>
    <source>
        <strain evidence="2 3">IT104</strain>
    </source>
</reference>
<dbReference type="SUPFAM" id="SSF52016">
    <property type="entry name" value="LeuD/IlvD-like"/>
    <property type="match status" value="1"/>
</dbReference>
<proteinExistence type="predicted"/>
<dbReference type="EMBL" id="PQFF01000166">
    <property type="protein sequence ID" value="RHZ77550.1"/>
    <property type="molecule type" value="Genomic_DNA"/>
</dbReference>
<keyword evidence="3" id="KW-1185">Reference proteome</keyword>
<dbReference type="InterPro" id="IPR056740">
    <property type="entry name" value="ILV_EDD_C"/>
</dbReference>
<dbReference type="InterPro" id="IPR042096">
    <property type="entry name" value="Dihydro-acid_dehy_C"/>
</dbReference>
<dbReference type="STRING" id="1348612.A0A397IY20"/>
<evidence type="ECO:0000313" key="2">
    <source>
        <dbReference type="EMBL" id="RHZ77550.1"/>
    </source>
</evidence>
<dbReference type="GO" id="GO:0004160">
    <property type="term" value="F:dihydroxy-acid dehydratase activity"/>
    <property type="evidence" value="ECO:0007669"/>
    <property type="project" value="TreeGrafter"/>
</dbReference>
<dbReference type="Pfam" id="PF24877">
    <property type="entry name" value="ILV_EDD_C"/>
    <property type="match status" value="1"/>
</dbReference>
<name>A0A397IY20_9GLOM</name>
<evidence type="ECO:0000313" key="3">
    <source>
        <dbReference type="Proteomes" id="UP000266861"/>
    </source>
</evidence>
<dbReference type="PANTHER" id="PTHR21000:SF5">
    <property type="entry name" value="DIHYDROXY-ACID DEHYDRATASE, MITOCHONDRIAL"/>
    <property type="match status" value="1"/>
</dbReference>
<sequence length="64" mass="7198">MLKAFKQDEIKKDKLLLFVMKRSGMPEILSPTSAIMGARRKRCALLTDGRFSGVMQGFIIGHKT</sequence>
<dbReference type="AlphaFoldDB" id="A0A397IY20"/>
<organism evidence="2 3">
    <name type="scientific">Diversispora epigaea</name>
    <dbReference type="NCBI Taxonomy" id="1348612"/>
    <lineage>
        <taxon>Eukaryota</taxon>
        <taxon>Fungi</taxon>
        <taxon>Fungi incertae sedis</taxon>
        <taxon>Mucoromycota</taxon>
        <taxon>Glomeromycotina</taxon>
        <taxon>Glomeromycetes</taxon>
        <taxon>Diversisporales</taxon>
        <taxon>Diversisporaceae</taxon>
        <taxon>Diversispora</taxon>
    </lineage>
</organism>
<protein>
    <recommendedName>
        <fullName evidence="1">Dihydroxy-acid/6-phosphogluconate dehydratase C-terminal domain-containing protein</fullName>
    </recommendedName>
</protein>
<dbReference type="InterPro" id="IPR050165">
    <property type="entry name" value="DHAD_IlvD/Edd"/>
</dbReference>
<gene>
    <name evidence="2" type="ORF">Glove_176g42</name>
</gene>
<dbReference type="Gene3D" id="3.50.30.80">
    <property type="entry name" value="IlvD/EDD C-terminal domain-like"/>
    <property type="match status" value="1"/>
</dbReference>
<feature type="domain" description="Dihydroxy-acid/6-phosphogluconate dehydratase C-terminal" evidence="1">
    <location>
        <begin position="2"/>
        <end position="62"/>
    </location>
</feature>
<evidence type="ECO:0000259" key="1">
    <source>
        <dbReference type="Pfam" id="PF24877"/>
    </source>
</evidence>